<proteinExistence type="predicted"/>
<evidence type="ECO:0000256" key="1">
    <source>
        <dbReference type="SAM" id="MobiDB-lite"/>
    </source>
</evidence>
<feature type="region of interest" description="Disordered" evidence="1">
    <location>
        <begin position="19"/>
        <end position="42"/>
    </location>
</feature>
<evidence type="ECO:0000313" key="3">
    <source>
        <dbReference type="Proteomes" id="UP001331515"/>
    </source>
</evidence>
<protein>
    <submittedName>
        <fullName evidence="2">Uncharacterized protein</fullName>
    </submittedName>
</protein>
<sequence length="74" mass="8003">MWPAADGFSGAIRAYTQRAPSSHTAHGPYHSGATEPAGGWVPQREMCQGPVSERKRLALQPLSRATQRRTGMAL</sequence>
<comment type="caution">
    <text evidence="2">The sequence shown here is derived from an EMBL/GenBank/DDBJ whole genome shotgun (WGS) entry which is preliminary data.</text>
</comment>
<reference evidence="2 3" key="1">
    <citation type="journal article" date="2023" name="Mol. Biol. Evol.">
        <title>Genomics of Secondarily Temperate Adaptation in the Only Non-Antarctic Icefish.</title>
        <authorList>
            <person name="Rivera-Colon A.G."/>
            <person name="Rayamajhi N."/>
            <person name="Minhas B.F."/>
            <person name="Madrigal G."/>
            <person name="Bilyk K.T."/>
            <person name="Yoon V."/>
            <person name="Hune M."/>
            <person name="Gregory S."/>
            <person name="Cheng C.H.C."/>
            <person name="Catchen J.M."/>
        </authorList>
    </citation>
    <scope>NUCLEOTIDE SEQUENCE [LARGE SCALE GENOMIC DNA]</scope>
    <source>
        <tissue evidence="2">White muscle</tissue>
    </source>
</reference>
<name>A0AAN8EGY0_CHAGU</name>
<evidence type="ECO:0000313" key="2">
    <source>
        <dbReference type="EMBL" id="KAK5935400.1"/>
    </source>
</evidence>
<keyword evidence="3" id="KW-1185">Reference proteome</keyword>
<dbReference type="AlphaFoldDB" id="A0AAN8EGY0"/>
<dbReference type="EMBL" id="JAURVH010001513">
    <property type="protein sequence ID" value="KAK5935400.1"/>
    <property type="molecule type" value="Genomic_DNA"/>
</dbReference>
<organism evidence="2 3">
    <name type="scientific">Champsocephalus gunnari</name>
    <name type="common">Mackerel icefish</name>
    <dbReference type="NCBI Taxonomy" id="52237"/>
    <lineage>
        <taxon>Eukaryota</taxon>
        <taxon>Metazoa</taxon>
        <taxon>Chordata</taxon>
        <taxon>Craniata</taxon>
        <taxon>Vertebrata</taxon>
        <taxon>Euteleostomi</taxon>
        <taxon>Actinopterygii</taxon>
        <taxon>Neopterygii</taxon>
        <taxon>Teleostei</taxon>
        <taxon>Neoteleostei</taxon>
        <taxon>Acanthomorphata</taxon>
        <taxon>Eupercaria</taxon>
        <taxon>Perciformes</taxon>
        <taxon>Notothenioidei</taxon>
        <taxon>Channichthyidae</taxon>
        <taxon>Champsocephalus</taxon>
    </lineage>
</organism>
<dbReference type="Proteomes" id="UP001331515">
    <property type="component" value="Unassembled WGS sequence"/>
</dbReference>
<accession>A0AAN8EGY0</accession>
<gene>
    <name evidence="2" type="ORF">CgunFtcFv8_020766</name>
</gene>